<evidence type="ECO:0000313" key="2">
    <source>
        <dbReference type="Proteomes" id="UP000515151"/>
    </source>
</evidence>
<dbReference type="RefSeq" id="XP_031395179.1">
    <property type="nucleotide sequence ID" value="XM_031539319.1"/>
</dbReference>
<accession>A0A6P8DL97</accession>
<reference evidence="2" key="1">
    <citation type="journal article" date="2020" name="Plant Biotechnol. J.">
        <title>The pomegranate (Punica granatum L.) draft genome dissects genetic divergence between soft- and hard-seeded cultivars.</title>
        <authorList>
            <person name="Luo X."/>
            <person name="Li H."/>
            <person name="Wu Z."/>
            <person name="Yao W."/>
            <person name="Zhao P."/>
            <person name="Cao D."/>
            <person name="Yu H."/>
            <person name="Li K."/>
            <person name="Poudel K."/>
            <person name="Zhao D."/>
            <person name="Zhang F."/>
            <person name="Xia X."/>
            <person name="Chen L."/>
            <person name="Wang Q."/>
            <person name="Jing D."/>
            <person name="Cao S."/>
        </authorList>
    </citation>
    <scope>NUCLEOTIDE SEQUENCE [LARGE SCALE GENOMIC DNA]</scope>
    <source>
        <strain evidence="2">cv. Tunisia</strain>
    </source>
</reference>
<name>A0A6P8DL97_PUNGR</name>
<organism evidence="2 3">
    <name type="scientific">Punica granatum</name>
    <name type="common">Pomegranate</name>
    <dbReference type="NCBI Taxonomy" id="22663"/>
    <lineage>
        <taxon>Eukaryota</taxon>
        <taxon>Viridiplantae</taxon>
        <taxon>Streptophyta</taxon>
        <taxon>Embryophyta</taxon>
        <taxon>Tracheophyta</taxon>
        <taxon>Spermatophyta</taxon>
        <taxon>Magnoliopsida</taxon>
        <taxon>eudicotyledons</taxon>
        <taxon>Gunneridae</taxon>
        <taxon>Pentapetalae</taxon>
        <taxon>rosids</taxon>
        <taxon>malvids</taxon>
        <taxon>Myrtales</taxon>
        <taxon>Lythraceae</taxon>
        <taxon>Punica</taxon>
    </lineage>
</organism>
<reference evidence="3" key="2">
    <citation type="submission" date="2025-08" db="UniProtKB">
        <authorList>
            <consortium name="RefSeq"/>
        </authorList>
    </citation>
    <scope>IDENTIFICATION</scope>
    <source>
        <tissue evidence="3">Leaf</tissue>
    </source>
</reference>
<keyword evidence="1" id="KW-0732">Signal</keyword>
<proteinExistence type="predicted"/>
<gene>
    <name evidence="3" type="primary">LOC116206443</name>
</gene>
<evidence type="ECO:0000256" key="1">
    <source>
        <dbReference type="SAM" id="SignalP"/>
    </source>
</evidence>
<feature type="signal peptide" evidence="1">
    <location>
        <begin position="1"/>
        <end position="23"/>
    </location>
</feature>
<dbReference type="AlphaFoldDB" id="A0A6P8DL97"/>
<dbReference type="GeneID" id="116206443"/>
<keyword evidence="2" id="KW-1185">Reference proteome</keyword>
<feature type="chain" id="PRO_5028249559" evidence="1">
    <location>
        <begin position="24"/>
        <end position="128"/>
    </location>
</feature>
<protein>
    <submittedName>
        <fullName evidence="3">Uncharacterized protein LOC116206443</fullName>
    </submittedName>
</protein>
<sequence>MGVLAPFLCSLCLFTFQPTFVRFQSVHGNACSVWSLQSSPGYCNCRRQVGGPMRIFCPVSHLTWENRIKYFWPMVALKYGFFTLICSHYTFGVMFPISVPQTLFREQIQCGPSLIFLVSRFKCRRLRG</sequence>
<evidence type="ECO:0000313" key="3">
    <source>
        <dbReference type="RefSeq" id="XP_031395179.1"/>
    </source>
</evidence>
<dbReference type="Proteomes" id="UP000515151">
    <property type="component" value="Chromosome 4"/>
</dbReference>